<evidence type="ECO:0000256" key="1">
    <source>
        <dbReference type="SAM" id="MobiDB-lite"/>
    </source>
</evidence>
<dbReference type="Proteomes" id="UP001597280">
    <property type="component" value="Unassembled WGS sequence"/>
</dbReference>
<keyword evidence="3" id="KW-1185">Reference proteome</keyword>
<proteinExistence type="predicted"/>
<feature type="region of interest" description="Disordered" evidence="1">
    <location>
        <begin position="87"/>
        <end position="111"/>
    </location>
</feature>
<accession>A0ABW4PW29</accession>
<evidence type="ECO:0000313" key="3">
    <source>
        <dbReference type="Proteomes" id="UP001597280"/>
    </source>
</evidence>
<sequence>MNRSELTKLITTARAFDDRVEPPTTPYRDSDGRLVLDPRIEAWMLVLGDIDASLALQGLAELYREPQMLRLQPGHIRTAAEKVRRRNVASADLGRLTPPDELAEEEGTRSPEWKQAAVRAIGLGATVEEASAAADEALGVTRRTLGPPVRRLELERRPRGLGGAA</sequence>
<reference evidence="3" key="1">
    <citation type="journal article" date="2019" name="Int. J. Syst. Evol. Microbiol.">
        <title>The Global Catalogue of Microorganisms (GCM) 10K type strain sequencing project: providing services to taxonomists for standard genome sequencing and annotation.</title>
        <authorList>
            <consortium name="The Broad Institute Genomics Platform"/>
            <consortium name="The Broad Institute Genome Sequencing Center for Infectious Disease"/>
            <person name="Wu L."/>
            <person name="Ma J."/>
        </authorList>
    </citation>
    <scope>NUCLEOTIDE SEQUENCE [LARGE SCALE GENOMIC DNA]</scope>
    <source>
        <strain evidence="3">JCM 11650</strain>
    </source>
</reference>
<name>A0ABW4PW29_9MICO</name>
<protein>
    <recommendedName>
        <fullName evidence="4">DUF222 domain-containing protein</fullName>
    </recommendedName>
</protein>
<evidence type="ECO:0008006" key="4">
    <source>
        <dbReference type="Google" id="ProtNLM"/>
    </source>
</evidence>
<dbReference type="EMBL" id="JBHUFL010000002">
    <property type="protein sequence ID" value="MFD1835019.1"/>
    <property type="molecule type" value="Genomic_DNA"/>
</dbReference>
<dbReference type="RefSeq" id="WP_343904230.1">
    <property type="nucleotide sequence ID" value="NZ_BAAAIS010000002.1"/>
</dbReference>
<comment type="caution">
    <text evidence="2">The sequence shown here is derived from an EMBL/GenBank/DDBJ whole genome shotgun (WGS) entry which is preliminary data.</text>
</comment>
<gene>
    <name evidence="2" type="ORF">ACFSDA_07995</name>
</gene>
<evidence type="ECO:0000313" key="2">
    <source>
        <dbReference type="EMBL" id="MFD1835019.1"/>
    </source>
</evidence>
<feature type="region of interest" description="Disordered" evidence="1">
    <location>
        <begin position="139"/>
        <end position="165"/>
    </location>
</feature>
<organism evidence="2 3">
    <name type="scientific">Brachybacterium rhamnosum</name>
    <dbReference type="NCBI Taxonomy" id="173361"/>
    <lineage>
        <taxon>Bacteria</taxon>
        <taxon>Bacillati</taxon>
        <taxon>Actinomycetota</taxon>
        <taxon>Actinomycetes</taxon>
        <taxon>Micrococcales</taxon>
        <taxon>Dermabacteraceae</taxon>
        <taxon>Brachybacterium</taxon>
    </lineage>
</organism>